<keyword evidence="1" id="KW-0812">Transmembrane</keyword>
<keyword evidence="1" id="KW-0472">Membrane</keyword>
<feature type="transmembrane region" description="Helical" evidence="1">
    <location>
        <begin position="111"/>
        <end position="130"/>
    </location>
</feature>
<sequence length="690" mass="79128">MGLEIWPQGVEELWNEWQIRSLMLLSLFLQIILTILGEKRKYTVGIGDYLWLAYLSADSVAIFSLGILARSAANSTNLNLIPVFWAPILLVHLGGPATITSYSMDQVDKLLINHLLQLVTRVGVVGYVLFRLRENAFVLVAIPIFISGLIKYGERIWVLKRSKASNNISVQPSAKLPCLKFKDIVSSGEKTSEANYLRHARILFKSSKMLFQNLDLVNFDQEFTYDLVSEMKAEEAFQLTEIELGLKYDRLFSKVATLSWPRIILRSVTFLSSIFALVSFSAMIKSKSAYSKQDRTISYVLLGGVVCLETYSIMRHLFSDWTMLWLSRWEQDSPILYRFLCLSPLLSFRRKGKRWPGLMGQHNLISALSKKPVNKLWKLYFPTGNWNIHDRVGVEKDLKELIFQQVKEKRKRYIPETSDFTFLLGLLEERGLNALETSLKNNGLQGKHCFDKFRWSLDDAEFSHSLLTWHIATHICFLDDTRKNIGFARTYPNLRMSISLSNYMLYLLVQCPTMLAIELRGRRYTVTTIHLRRLLYGDTDQEGAHSNISMDELDTLWFPEAQVRAFFYELLGSPSTMLRKISQEDEGEMSALLDGCMLGLSLQSLETGNGWSDEKKWEMISKVWVEMLMYAATHCGWKEHTDALARGGELLTHVCLLMAHLGLSKQCPPVLSSQVEARIDRLCDILEDLV</sequence>
<dbReference type="EMBL" id="VDCV01000006">
    <property type="protein sequence ID" value="KAB5551530.1"/>
    <property type="molecule type" value="Genomic_DNA"/>
</dbReference>
<feature type="transmembrane region" description="Helical" evidence="1">
    <location>
        <begin position="80"/>
        <end position="99"/>
    </location>
</feature>
<dbReference type="Proteomes" id="UP000326939">
    <property type="component" value="Chromosome 6"/>
</dbReference>
<protein>
    <recommendedName>
        <fullName evidence="2">DUF4220 domain-containing protein</fullName>
    </recommendedName>
</protein>
<proteinExistence type="predicted"/>
<feature type="transmembrane region" description="Helical" evidence="1">
    <location>
        <begin position="49"/>
        <end position="68"/>
    </location>
</feature>
<feature type="transmembrane region" description="Helical" evidence="1">
    <location>
        <begin position="296"/>
        <end position="318"/>
    </location>
</feature>
<evidence type="ECO:0000259" key="2">
    <source>
        <dbReference type="Pfam" id="PF13968"/>
    </source>
</evidence>
<keyword evidence="4" id="KW-1185">Reference proteome</keyword>
<feature type="domain" description="DUF4220" evidence="2">
    <location>
        <begin position="51"/>
        <end position="366"/>
    </location>
</feature>
<dbReference type="PANTHER" id="PTHR31325">
    <property type="entry name" value="OS01G0798800 PROTEIN-RELATED"/>
    <property type="match status" value="1"/>
</dbReference>
<gene>
    <name evidence="3" type="ORF">DKX38_008841</name>
</gene>
<name>A0A5N5M949_9ROSI</name>
<accession>A0A5N5M949</accession>
<comment type="caution">
    <text evidence="3">The sequence shown here is derived from an EMBL/GenBank/DDBJ whole genome shotgun (WGS) entry which is preliminary data.</text>
</comment>
<dbReference type="InterPro" id="IPR025315">
    <property type="entry name" value="DUF4220"/>
</dbReference>
<feature type="transmembrane region" description="Helical" evidence="1">
    <location>
        <begin position="263"/>
        <end position="284"/>
    </location>
</feature>
<feature type="transmembrane region" description="Helical" evidence="1">
    <location>
        <begin position="136"/>
        <end position="153"/>
    </location>
</feature>
<dbReference type="Pfam" id="PF04578">
    <property type="entry name" value="DUF594"/>
    <property type="match status" value="1"/>
</dbReference>
<dbReference type="AlphaFoldDB" id="A0A5N5M949"/>
<evidence type="ECO:0000313" key="4">
    <source>
        <dbReference type="Proteomes" id="UP000326939"/>
    </source>
</evidence>
<dbReference type="InterPro" id="IPR007658">
    <property type="entry name" value="DUF594"/>
</dbReference>
<organism evidence="3 4">
    <name type="scientific">Salix brachista</name>
    <dbReference type="NCBI Taxonomy" id="2182728"/>
    <lineage>
        <taxon>Eukaryota</taxon>
        <taxon>Viridiplantae</taxon>
        <taxon>Streptophyta</taxon>
        <taxon>Embryophyta</taxon>
        <taxon>Tracheophyta</taxon>
        <taxon>Spermatophyta</taxon>
        <taxon>Magnoliopsida</taxon>
        <taxon>eudicotyledons</taxon>
        <taxon>Gunneridae</taxon>
        <taxon>Pentapetalae</taxon>
        <taxon>rosids</taxon>
        <taxon>fabids</taxon>
        <taxon>Malpighiales</taxon>
        <taxon>Salicaceae</taxon>
        <taxon>Saliceae</taxon>
        <taxon>Salix</taxon>
    </lineage>
</organism>
<evidence type="ECO:0000313" key="3">
    <source>
        <dbReference type="EMBL" id="KAB5551530.1"/>
    </source>
</evidence>
<keyword evidence="1" id="KW-1133">Transmembrane helix</keyword>
<evidence type="ECO:0000256" key="1">
    <source>
        <dbReference type="SAM" id="Phobius"/>
    </source>
</evidence>
<reference evidence="4" key="1">
    <citation type="journal article" date="2019" name="Gigascience">
        <title>De novo genome assembly of the endangered Acer yangbiense, a plant species with extremely small populations endemic to Yunnan Province, China.</title>
        <authorList>
            <person name="Yang J."/>
            <person name="Wariss H.M."/>
            <person name="Tao L."/>
            <person name="Zhang R."/>
            <person name="Yun Q."/>
            <person name="Hollingsworth P."/>
            <person name="Dao Z."/>
            <person name="Luo G."/>
            <person name="Guo H."/>
            <person name="Ma Y."/>
            <person name="Sun W."/>
        </authorList>
    </citation>
    <scope>NUCLEOTIDE SEQUENCE [LARGE SCALE GENOMIC DNA]</scope>
    <source>
        <strain evidence="4">cv. br00</strain>
    </source>
</reference>
<dbReference type="Pfam" id="PF13968">
    <property type="entry name" value="DUF4220"/>
    <property type="match status" value="1"/>
</dbReference>